<name>A0A3E4U3R9_9FIRM</name>
<proteinExistence type="predicted"/>
<keyword evidence="1" id="KW-1133">Transmembrane helix</keyword>
<protein>
    <submittedName>
        <fullName evidence="2">Uncharacterized protein</fullName>
    </submittedName>
</protein>
<organism evidence="2 3">
    <name type="scientific">Hungatella hathewayi</name>
    <dbReference type="NCBI Taxonomy" id="154046"/>
    <lineage>
        <taxon>Bacteria</taxon>
        <taxon>Bacillati</taxon>
        <taxon>Bacillota</taxon>
        <taxon>Clostridia</taxon>
        <taxon>Lachnospirales</taxon>
        <taxon>Lachnospiraceae</taxon>
        <taxon>Hungatella</taxon>
    </lineage>
</organism>
<evidence type="ECO:0000256" key="1">
    <source>
        <dbReference type="SAM" id="Phobius"/>
    </source>
</evidence>
<gene>
    <name evidence="2" type="ORF">DXC39_18055</name>
</gene>
<feature type="transmembrane region" description="Helical" evidence="1">
    <location>
        <begin position="12"/>
        <end position="34"/>
    </location>
</feature>
<dbReference type="Pfam" id="PF16935">
    <property type="entry name" value="Hol_Tox"/>
    <property type="match status" value="1"/>
</dbReference>
<comment type="caution">
    <text evidence="2">The sequence shown here is derived from an EMBL/GenBank/DDBJ whole genome shotgun (WGS) entry which is preliminary data.</text>
</comment>
<dbReference type="AlphaFoldDB" id="A0A3E4U3R9"/>
<keyword evidence="1" id="KW-0812">Transmembrane</keyword>
<evidence type="ECO:0000313" key="3">
    <source>
        <dbReference type="Proteomes" id="UP000261257"/>
    </source>
</evidence>
<dbReference type="RefSeq" id="WP_117621276.1">
    <property type="nucleotide sequence ID" value="NZ_QRQF01000021.1"/>
</dbReference>
<accession>A0A3E4U3R9</accession>
<dbReference type="EMBL" id="QSSQ01000020">
    <property type="protein sequence ID" value="RGM01811.1"/>
    <property type="molecule type" value="Genomic_DNA"/>
</dbReference>
<sequence>MDKGEIFLKTPFTSGLSFNILYVGSSYCWVTSISERGWYNRSTYETLSLMIAFGVLIVMIIGTKIVTRLPKL</sequence>
<dbReference type="InterPro" id="IPR031616">
    <property type="entry name" value="BsrE-like"/>
</dbReference>
<evidence type="ECO:0000313" key="2">
    <source>
        <dbReference type="EMBL" id="RGM01811.1"/>
    </source>
</evidence>
<feature type="transmembrane region" description="Helical" evidence="1">
    <location>
        <begin position="46"/>
        <end position="66"/>
    </location>
</feature>
<keyword evidence="1" id="KW-0472">Membrane</keyword>
<reference evidence="2 3" key="1">
    <citation type="submission" date="2018-08" db="EMBL/GenBank/DDBJ databases">
        <title>A genome reference for cultivated species of the human gut microbiota.</title>
        <authorList>
            <person name="Zou Y."/>
            <person name="Xue W."/>
            <person name="Luo G."/>
        </authorList>
    </citation>
    <scope>NUCLEOTIDE SEQUENCE [LARGE SCALE GENOMIC DNA]</scope>
    <source>
        <strain evidence="2 3">TF05-11AC</strain>
    </source>
</reference>
<dbReference type="Proteomes" id="UP000261257">
    <property type="component" value="Unassembled WGS sequence"/>
</dbReference>